<dbReference type="AlphaFoldDB" id="A0A182IN65"/>
<proteinExistence type="predicted"/>
<evidence type="ECO:0000313" key="2">
    <source>
        <dbReference type="EnsemblMetazoa" id="AATE002284-PA.1"/>
    </source>
</evidence>
<dbReference type="VEuPathDB" id="VectorBase:AATE002284"/>
<dbReference type="PANTHER" id="PTHR11012:SF54">
    <property type="entry name" value="CHK KINASE-LIKE DOMAIN-CONTAINING PROTEIN"/>
    <property type="match status" value="1"/>
</dbReference>
<protein>
    <recommendedName>
        <fullName evidence="1">CHK kinase-like domain-containing protein</fullName>
    </recommendedName>
</protein>
<name>A0A182IN65_ANOAO</name>
<organism evidence="2">
    <name type="scientific">Anopheles atroparvus</name>
    <name type="common">European mosquito</name>
    <dbReference type="NCBI Taxonomy" id="41427"/>
    <lineage>
        <taxon>Eukaryota</taxon>
        <taxon>Metazoa</taxon>
        <taxon>Ecdysozoa</taxon>
        <taxon>Arthropoda</taxon>
        <taxon>Hexapoda</taxon>
        <taxon>Insecta</taxon>
        <taxon>Pterygota</taxon>
        <taxon>Neoptera</taxon>
        <taxon>Endopterygota</taxon>
        <taxon>Diptera</taxon>
        <taxon>Nematocera</taxon>
        <taxon>Culicoidea</taxon>
        <taxon>Culicidae</taxon>
        <taxon>Anophelinae</taxon>
        <taxon>Anopheles</taxon>
    </lineage>
</organism>
<evidence type="ECO:0000259" key="1">
    <source>
        <dbReference type="SMART" id="SM00587"/>
    </source>
</evidence>
<dbReference type="InterPro" id="IPR015897">
    <property type="entry name" value="CHK_kinase-like"/>
</dbReference>
<dbReference type="Gene3D" id="3.90.1200.10">
    <property type="match status" value="1"/>
</dbReference>
<feature type="domain" description="CHK kinase-like" evidence="1">
    <location>
        <begin position="137"/>
        <end position="335"/>
    </location>
</feature>
<reference evidence="2" key="1">
    <citation type="submission" date="2022-08" db="UniProtKB">
        <authorList>
            <consortium name="EnsemblMetazoa"/>
        </authorList>
    </citation>
    <scope>IDENTIFICATION</scope>
    <source>
        <strain evidence="2">EBRO</strain>
    </source>
</reference>
<dbReference type="InterPro" id="IPR011009">
    <property type="entry name" value="Kinase-like_dom_sf"/>
</dbReference>
<dbReference type="PANTHER" id="PTHR11012">
    <property type="entry name" value="PROTEIN KINASE-LIKE DOMAIN-CONTAINING"/>
    <property type="match status" value="1"/>
</dbReference>
<dbReference type="SMART" id="SM00587">
    <property type="entry name" value="CHK"/>
    <property type="match status" value="1"/>
</dbReference>
<accession>A0A182IN65</accession>
<dbReference type="Pfam" id="PF02958">
    <property type="entry name" value="EcKL"/>
    <property type="match status" value="1"/>
</dbReference>
<dbReference type="SUPFAM" id="SSF56112">
    <property type="entry name" value="Protein kinase-like (PK-like)"/>
    <property type="match status" value="1"/>
</dbReference>
<dbReference type="InterPro" id="IPR004119">
    <property type="entry name" value="EcKL"/>
</dbReference>
<dbReference type="EnsemblMetazoa" id="AATE002284-RA">
    <property type="protein sequence ID" value="AATE002284-PA.1"/>
    <property type="gene ID" value="AATE002284"/>
</dbReference>
<sequence length="411" mass="47625">MSPTASVPAYVQQQLLSVAESEGFSCEQIMITYEPGSKVGDGYIGQIVRVRFVSGNDPEKPPLTVICKFPPEDRKQREQFHAMLLFERELFIYRRILPAFEELQAKHGVAWRDETYFGNYPKCYKAHGNAERGEAVLILEDLTDPKRPGLKLLNQYEPVDYDHVRVLMQALGKLNACSFALKQHRPEVFEELRQLNDVLSIVLDTEQTRPLTPRNCRLAASVFDPQKEPIRHRQLLDLCDAMWPRTGAHIRGELAEPYAALNHGDCWTNNVMFGYDSEGRVNEVCLFDWQMARYSSPVLDYILFIFLCGQLELRREKFDSLLDIFYEAFSECLRRLGGDPDQTLPRKELEKQMKQFGRLALSMGTYALPNFAQLPVEICENPEKYPMDARLQKYHECMRELVKDTDEFDKF</sequence>